<organism evidence="1 2">
    <name type="scientific">Colletotrichum zoysiae</name>
    <dbReference type="NCBI Taxonomy" id="1216348"/>
    <lineage>
        <taxon>Eukaryota</taxon>
        <taxon>Fungi</taxon>
        <taxon>Dikarya</taxon>
        <taxon>Ascomycota</taxon>
        <taxon>Pezizomycotina</taxon>
        <taxon>Sordariomycetes</taxon>
        <taxon>Hypocreomycetidae</taxon>
        <taxon>Glomerellales</taxon>
        <taxon>Glomerellaceae</taxon>
        <taxon>Colletotrichum</taxon>
        <taxon>Colletotrichum graminicola species complex</taxon>
    </lineage>
</organism>
<keyword evidence="2" id="KW-1185">Reference proteome</keyword>
<gene>
    <name evidence="1" type="ORF">LX32DRAFT_443471</name>
</gene>
<name>A0AAD9M8V7_9PEZI</name>
<evidence type="ECO:0000313" key="1">
    <source>
        <dbReference type="EMBL" id="KAK2034200.1"/>
    </source>
</evidence>
<accession>A0AAD9M8V7</accession>
<proteinExistence type="predicted"/>
<comment type="caution">
    <text evidence="1">The sequence shown here is derived from an EMBL/GenBank/DDBJ whole genome shotgun (WGS) entry which is preliminary data.</text>
</comment>
<evidence type="ECO:0000313" key="2">
    <source>
        <dbReference type="Proteomes" id="UP001232148"/>
    </source>
</evidence>
<dbReference type="EMBL" id="MU842816">
    <property type="protein sequence ID" value="KAK2034200.1"/>
    <property type="molecule type" value="Genomic_DNA"/>
</dbReference>
<reference evidence="1" key="1">
    <citation type="submission" date="2021-06" db="EMBL/GenBank/DDBJ databases">
        <title>Comparative genomics, transcriptomics and evolutionary studies reveal genomic signatures of adaptation to plant cell wall in hemibiotrophic fungi.</title>
        <authorList>
            <consortium name="DOE Joint Genome Institute"/>
            <person name="Baroncelli R."/>
            <person name="Diaz J.F."/>
            <person name="Benocci T."/>
            <person name="Peng M."/>
            <person name="Battaglia E."/>
            <person name="Haridas S."/>
            <person name="Andreopoulos W."/>
            <person name="Labutti K."/>
            <person name="Pangilinan J."/>
            <person name="Floch G.L."/>
            <person name="Makela M.R."/>
            <person name="Henrissat B."/>
            <person name="Grigoriev I.V."/>
            <person name="Crouch J.A."/>
            <person name="De Vries R.P."/>
            <person name="Sukno S.A."/>
            <person name="Thon M.R."/>
        </authorList>
    </citation>
    <scope>NUCLEOTIDE SEQUENCE</scope>
    <source>
        <strain evidence="1">MAFF235873</strain>
    </source>
</reference>
<dbReference type="AlphaFoldDB" id="A0AAD9M8V7"/>
<protein>
    <submittedName>
        <fullName evidence="1">Uncharacterized protein</fullName>
    </submittedName>
</protein>
<sequence length="172" mass="18616">MGERDPACRASVNVTTGSCHRVAAQGAWAFGEVSPGSGCPRQTWGGRGDPGSESVTGRAWGGIVLSDASSLDCHCRRHETDTYRAMYRYQGLRRAAPAIGLRVTSPCFRFVKPKAPEGCWGTSLACRRTVRRASHIRRNPTERVRERGGTNQTPGKIGKAGNVLCISCFSFT</sequence>
<dbReference type="Proteomes" id="UP001232148">
    <property type="component" value="Unassembled WGS sequence"/>
</dbReference>